<organism evidence="2 3">
    <name type="scientific">Corynebacterium amycolatum</name>
    <dbReference type="NCBI Taxonomy" id="43765"/>
    <lineage>
        <taxon>Bacteria</taxon>
        <taxon>Bacillati</taxon>
        <taxon>Actinomycetota</taxon>
        <taxon>Actinomycetes</taxon>
        <taxon>Mycobacteriales</taxon>
        <taxon>Corynebacteriaceae</taxon>
        <taxon>Corynebacterium</taxon>
    </lineage>
</organism>
<reference evidence="2" key="1">
    <citation type="submission" date="2023-05" db="EMBL/GenBank/DDBJ databases">
        <authorList>
            <person name="Du J."/>
        </authorList>
    </citation>
    <scope>NUCLEOTIDE SEQUENCE</scope>
    <source>
        <strain evidence="2">UMB1064</strain>
    </source>
</reference>
<dbReference type="EMBL" id="JASOOY020000032">
    <property type="protein sequence ID" value="MEO3717833.1"/>
    <property type="molecule type" value="Genomic_DNA"/>
</dbReference>
<name>A0AAW9SZ12_CORAY</name>
<comment type="caution">
    <text evidence="2">The sequence shown here is derived from an EMBL/GenBank/DDBJ whole genome shotgun (WGS) entry which is preliminary data.</text>
</comment>
<dbReference type="AlphaFoldDB" id="A0AAW9SZ12"/>
<evidence type="ECO:0000313" key="2">
    <source>
        <dbReference type="EMBL" id="MEO3717833.1"/>
    </source>
</evidence>
<dbReference type="InterPro" id="IPR021522">
    <property type="entry name" value="MctB"/>
</dbReference>
<gene>
    <name evidence="2" type="ORF">QP460_009575</name>
</gene>
<feature type="region of interest" description="Disordered" evidence="1">
    <location>
        <begin position="149"/>
        <end position="169"/>
    </location>
</feature>
<dbReference type="GO" id="GO:0055070">
    <property type="term" value="P:copper ion homeostasis"/>
    <property type="evidence" value="ECO:0007669"/>
    <property type="project" value="InterPro"/>
</dbReference>
<proteinExistence type="predicted"/>
<protein>
    <submittedName>
        <fullName evidence="2">Copper transporter</fullName>
    </submittedName>
</protein>
<dbReference type="Pfam" id="PF11382">
    <property type="entry name" value="MctB"/>
    <property type="match status" value="1"/>
</dbReference>
<dbReference type="RefSeq" id="WP_284826666.1">
    <property type="nucleotide sequence ID" value="NZ_JASOOY020000032.1"/>
</dbReference>
<dbReference type="GO" id="GO:0016020">
    <property type="term" value="C:membrane"/>
    <property type="evidence" value="ECO:0007669"/>
    <property type="project" value="InterPro"/>
</dbReference>
<evidence type="ECO:0000256" key="1">
    <source>
        <dbReference type="SAM" id="MobiDB-lite"/>
    </source>
</evidence>
<accession>A0AAW9SZ12</accession>
<dbReference type="Proteomes" id="UP001223646">
    <property type="component" value="Unassembled WGS sequence"/>
</dbReference>
<evidence type="ECO:0000313" key="3">
    <source>
        <dbReference type="Proteomes" id="UP001223646"/>
    </source>
</evidence>
<reference evidence="2" key="2">
    <citation type="submission" date="2024-05" db="EMBL/GenBank/DDBJ databases">
        <authorList>
            <person name="Wolfe A."/>
        </authorList>
    </citation>
    <scope>NUCLEOTIDE SEQUENCE</scope>
    <source>
        <strain evidence="2">UMB1064</strain>
    </source>
</reference>
<sequence length="309" mass="31215">MAKKRRSGKFTAGVTGAALGVAAGAALGAYVLNPAGAGIDFGTGAASERDAAVARADAQQARADEANRIIEPIVGEIVKDSLKDVPVLVIVTPDATDEQLAGVSETLRAAGAPDAGVLKLTDKFLSAAGADELKDTVSTSLPADVQLDPERREPGRQAGQALAPVLELDKDGGERATAADRKLLLEALKGGGFVEYEEGTLRPAAGIVIVGNHGTVSRAAIDKGEDPEFGASLVADLAVALAEGFGAGENAAGHVVVGTDGFGREGVSALPDERWGADPAVKRVDAVSDAAGQVGVVETLIKKLPDASQ</sequence>